<proteinExistence type="predicted"/>
<comment type="caution">
    <text evidence="1">The sequence shown here is derived from an EMBL/GenBank/DDBJ whole genome shotgun (WGS) entry which is preliminary data.</text>
</comment>
<gene>
    <name evidence="1" type="ORF">Lste_1623</name>
</gene>
<keyword evidence="2" id="KW-1185">Reference proteome</keyword>
<dbReference type="Proteomes" id="UP000054926">
    <property type="component" value="Unassembled WGS sequence"/>
</dbReference>
<dbReference type="AlphaFoldDB" id="A0A0W0ZH65"/>
<dbReference type="RefSeq" id="WP_058510555.1">
    <property type="nucleotide sequence ID" value="NZ_LNYY01000019.1"/>
</dbReference>
<dbReference type="STRING" id="947033.Lste_1623"/>
<dbReference type="OrthoDB" id="5649492at2"/>
<organism evidence="1 2">
    <name type="scientific">Legionella steelei</name>
    <dbReference type="NCBI Taxonomy" id="947033"/>
    <lineage>
        <taxon>Bacteria</taxon>
        <taxon>Pseudomonadati</taxon>
        <taxon>Pseudomonadota</taxon>
        <taxon>Gammaproteobacteria</taxon>
        <taxon>Legionellales</taxon>
        <taxon>Legionellaceae</taxon>
        <taxon>Legionella</taxon>
    </lineage>
</organism>
<dbReference type="EMBL" id="LNYY01000019">
    <property type="protein sequence ID" value="KTD68465.1"/>
    <property type="molecule type" value="Genomic_DNA"/>
</dbReference>
<name>A0A0W0ZH65_9GAMM</name>
<accession>A0A0W0ZH65</accession>
<protein>
    <submittedName>
        <fullName evidence="1">Uncharacterized protein</fullName>
    </submittedName>
</protein>
<reference evidence="1 2" key="1">
    <citation type="submission" date="2015-11" db="EMBL/GenBank/DDBJ databases">
        <title>Genomic analysis of 38 Legionella species identifies large and diverse effector repertoires.</title>
        <authorList>
            <person name="Burstein D."/>
            <person name="Amaro F."/>
            <person name="Zusman T."/>
            <person name="Lifshitz Z."/>
            <person name="Cohen O."/>
            <person name="Gilbert J.A."/>
            <person name="Pupko T."/>
            <person name="Shuman H.A."/>
            <person name="Segal G."/>
        </authorList>
    </citation>
    <scope>NUCLEOTIDE SEQUENCE [LARGE SCALE GENOMIC DNA]</scope>
    <source>
        <strain evidence="1 2">IMVS3376</strain>
    </source>
</reference>
<evidence type="ECO:0000313" key="1">
    <source>
        <dbReference type="EMBL" id="KTD68465.1"/>
    </source>
</evidence>
<sequence>MLRLRLARHFIEEYQERGIVHRPDFLLYDFDEDEYQTFWQEIASSPRQRLYTDGIDVFQVSWFRTLFESFKGWLGFEDHCHPSRVEMTLGKIAYAGYVKGFKAPALPKSIDAFPISSRFVTLVNQPRTNQTSSNLQRLLMSYSITHSDAFPEFNSFIRSGYPFGQTFIQEYLAHLAPSIDPQDSQIIKKAIAQIAYNRQSVSKTNCYPSSPFAEAYAEYLVGQERYQEALEWSPEIKKRFKESFIEFYFEQEQSAPEALKIAVELIAALFSSTKAEEQLKAVDYIKQNFSYEEQASYLTPYPALRTQVAHAYLEDAKREKSKWSITKKLFGNQTIEFLAQAVRLHPQILEQDDSMQDILIREEWWLYQFDLAIDSNRFQDADAIYVKNPDLKYNKSTLERLREHYFDQFRANAPKIAEALLNPTSAVTQLAEEQIELAKKIVRIRPHDSLVMDATINYASTLLAVDVLTHPAKDADRTQLSKAQHRLGEYLFLSSNTALMDVYNKLLVRKIDCLIARLGVPIDYNDYLAARTAFVKEHLSEIEDLKKELRAFIATNETRSKELRQTLAKMYYLLADTLVYFEEKKQESIPYFKKAKELMPENLYYSVRYLELIDDEKRHEVREKINAIGFLHGTHYRYYMTERWGEDKIMSNGFDIHTVPPDDSFFSSLGRSIGFY</sequence>
<evidence type="ECO:0000313" key="2">
    <source>
        <dbReference type="Proteomes" id="UP000054926"/>
    </source>
</evidence>
<dbReference type="PATRIC" id="fig|947033.5.peg.1721"/>